<evidence type="ECO:0000313" key="4">
    <source>
        <dbReference type="Proteomes" id="UP000619838"/>
    </source>
</evidence>
<dbReference type="Gene3D" id="3.40.50.2000">
    <property type="entry name" value="Glycogen Phosphorylase B"/>
    <property type="match status" value="2"/>
</dbReference>
<dbReference type="InterPro" id="IPR001296">
    <property type="entry name" value="Glyco_trans_1"/>
</dbReference>
<reference evidence="3 4" key="1">
    <citation type="journal article" date="2020" name="Microorganisms">
        <title>Simultaneous Genome Sequencing of Prosthecochloris ethylica and Desulfuromonas acetoxidans within a Syntrophic Mixture Reveals Unique Pili and Protein Interactions.</title>
        <authorList>
            <person name="Kyndt J.A."/>
            <person name="Van Beeumen J.J."/>
            <person name="Meyer T.E."/>
        </authorList>
    </citation>
    <scope>NUCLEOTIDE SEQUENCE [LARGE SCALE GENOMIC DNA]</scope>
    <source>
        <strain evidence="3 4">N3</strain>
    </source>
</reference>
<dbReference type="CDD" id="cd03801">
    <property type="entry name" value="GT4_PimA-like"/>
    <property type="match status" value="1"/>
</dbReference>
<sequence length="391" mass="44032">MQEKNRLYIILVSEFPPGQTGGIAHWAHNLFTTLRKSGHRVVVFTRRTARHDHSGPASEGPVFTIPGRNWNRLSWLYTAPRLLPLLIVNKNPVVIAATWRNAAKLHRLKKILRFTLFCSARGTDITKAIYPQGKKEQKQLRRVLKDTDLLIPISRFLDSLVKRTFPDLEIRSAIIGNDVDHRLFRPVDSQKKKNELRTKLGIAPETPLLLTVGRMVPFKGFPDLIEALPAVVDKVPDMKLLMVSSPRNPEYRKLQDAISRHGVEKHIIMHPPVEHEELPSIYQAADVFVLWSKAVFEPMYQEEGFGRTAIEAAACALPVIVSDTGGQPETVIDGRSGHIVPSGNKALLAERLVDLLTNHETAGRMGREGRHFVETTYTAEIMKNKILTLSS</sequence>
<dbReference type="InterPro" id="IPR028098">
    <property type="entry name" value="Glyco_trans_4-like_N"/>
</dbReference>
<dbReference type="SUPFAM" id="SSF53756">
    <property type="entry name" value="UDP-Glycosyltransferase/glycogen phosphorylase"/>
    <property type="match status" value="1"/>
</dbReference>
<dbReference type="EMBL" id="JADGII010000008">
    <property type="protein sequence ID" value="MBF0636779.1"/>
    <property type="molecule type" value="Genomic_DNA"/>
</dbReference>
<accession>A0ABR9XS65</accession>
<comment type="caution">
    <text evidence="3">The sequence shown here is derived from an EMBL/GenBank/DDBJ whole genome shotgun (WGS) entry which is preliminary data.</text>
</comment>
<dbReference type="PANTHER" id="PTHR12526">
    <property type="entry name" value="GLYCOSYLTRANSFERASE"/>
    <property type="match status" value="1"/>
</dbReference>
<dbReference type="Proteomes" id="UP000619838">
    <property type="component" value="Unassembled WGS sequence"/>
</dbReference>
<organism evidence="3 4">
    <name type="scientific">Prosthecochloris ethylica</name>
    <dbReference type="NCBI Taxonomy" id="2743976"/>
    <lineage>
        <taxon>Bacteria</taxon>
        <taxon>Pseudomonadati</taxon>
        <taxon>Chlorobiota</taxon>
        <taxon>Chlorobiia</taxon>
        <taxon>Chlorobiales</taxon>
        <taxon>Chlorobiaceae</taxon>
        <taxon>Prosthecochloris</taxon>
    </lineage>
</organism>
<evidence type="ECO:0000259" key="1">
    <source>
        <dbReference type="Pfam" id="PF00534"/>
    </source>
</evidence>
<evidence type="ECO:0000259" key="2">
    <source>
        <dbReference type="Pfam" id="PF13439"/>
    </source>
</evidence>
<proteinExistence type="predicted"/>
<dbReference type="Pfam" id="PF00534">
    <property type="entry name" value="Glycos_transf_1"/>
    <property type="match status" value="1"/>
</dbReference>
<feature type="domain" description="Glycosyltransferase subfamily 4-like N-terminal" evidence="2">
    <location>
        <begin position="21"/>
        <end position="180"/>
    </location>
</feature>
<gene>
    <name evidence="3" type="ORF">INT08_06265</name>
</gene>
<keyword evidence="4" id="KW-1185">Reference proteome</keyword>
<protein>
    <submittedName>
        <fullName evidence="3">Glycosyltransferase family 4 protein</fullName>
    </submittedName>
</protein>
<evidence type="ECO:0000313" key="3">
    <source>
        <dbReference type="EMBL" id="MBF0636779.1"/>
    </source>
</evidence>
<dbReference type="Pfam" id="PF13439">
    <property type="entry name" value="Glyco_transf_4"/>
    <property type="match status" value="1"/>
</dbReference>
<feature type="domain" description="Glycosyl transferase family 1" evidence="1">
    <location>
        <begin position="193"/>
        <end position="371"/>
    </location>
</feature>
<name>A0ABR9XS65_9CHLB</name>
<dbReference type="RefSeq" id="WP_175187460.1">
    <property type="nucleotide sequence ID" value="NZ_JABVZQ010000009.1"/>
</dbReference>